<comment type="caution">
    <text evidence="5">The sequence shown here is derived from an EMBL/GenBank/DDBJ whole genome shotgun (WGS) entry which is preliminary data.</text>
</comment>
<evidence type="ECO:0000313" key="5">
    <source>
        <dbReference type="EMBL" id="MQW08201.1"/>
    </source>
</evidence>
<dbReference type="InterPro" id="IPR023347">
    <property type="entry name" value="Lysozyme_dom_sf"/>
</dbReference>
<dbReference type="AlphaFoldDB" id="A0A6A8A260"/>
<evidence type="ECO:0000256" key="4">
    <source>
        <dbReference type="RuleBase" id="RU003788"/>
    </source>
</evidence>
<dbReference type="EMBL" id="WISP01000207">
    <property type="protein sequence ID" value="MQW08201.1"/>
    <property type="molecule type" value="Genomic_DNA"/>
</dbReference>
<protein>
    <recommendedName>
        <fullName evidence="4">Lysozyme</fullName>
        <ecNumber evidence="4">3.2.1.17</ecNumber>
    </recommendedName>
</protein>
<reference evidence="5" key="1">
    <citation type="journal article" date="2013" name="Genome Biol.">
        <title>Comparative genomics of the core and accessory genomes of 48 Sinorhizobium strains comprising five genospecies.</title>
        <authorList>
            <person name="Sugawara M."/>
            <person name="Epstein B."/>
            <person name="Badgley B.D."/>
            <person name="Unno T."/>
            <person name="Xu L."/>
            <person name="Reese J."/>
            <person name="Gyaneshwar P."/>
            <person name="Denny R."/>
            <person name="Mudge J."/>
            <person name="Bharti A.K."/>
            <person name="Farmer A.D."/>
            <person name="May G.D."/>
            <person name="Woodward J.E."/>
            <person name="Medigue C."/>
            <person name="Vallenet D."/>
            <person name="Lajus A."/>
            <person name="Rouy Z."/>
            <person name="Martinez-Vaz B."/>
            <person name="Tiffin P."/>
            <person name="Young N.D."/>
            <person name="Sadowsky M.J."/>
        </authorList>
    </citation>
    <scope>NUCLEOTIDE SEQUENCE</scope>
    <source>
        <strain evidence="5">M30</strain>
    </source>
</reference>
<accession>A0A6A8A260</accession>
<sequence length="134" mass="15397">MRRYPSGRIFPRAFRGVGIEFTWKQDTKWARLAVQNLILINLSDDQFSALFSFVFNVGRKNFKTSKILRLLNPGETNFAAGQFGRWTKARDRILQGLVAWRACEEMLFKSQLGLSSEFDEADASHWEQPLAPAP</sequence>
<comment type="similarity">
    <text evidence="4">Belongs to the glycosyl hydrolase 24 family.</text>
</comment>
<dbReference type="InterPro" id="IPR033907">
    <property type="entry name" value="Endolysin_autolysin"/>
</dbReference>
<evidence type="ECO:0000256" key="2">
    <source>
        <dbReference type="ARBA" id="ARBA00022638"/>
    </source>
</evidence>
<dbReference type="SUPFAM" id="SSF53955">
    <property type="entry name" value="Lysozyme-like"/>
    <property type="match status" value="1"/>
</dbReference>
<dbReference type="GO" id="GO:0009253">
    <property type="term" value="P:peptidoglycan catabolic process"/>
    <property type="evidence" value="ECO:0007669"/>
    <property type="project" value="InterPro"/>
</dbReference>
<keyword evidence="3" id="KW-1035">Host cytoplasm</keyword>
<keyword evidence="4" id="KW-0326">Glycosidase</keyword>
<dbReference type="InterPro" id="IPR023346">
    <property type="entry name" value="Lysozyme-like_dom_sf"/>
</dbReference>
<evidence type="ECO:0000256" key="1">
    <source>
        <dbReference type="ARBA" id="ARBA00022529"/>
    </source>
</evidence>
<dbReference type="RefSeq" id="WP_153318963.1">
    <property type="nucleotide sequence ID" value="NZ_WISP01000207.1"/>
</dbReference>
<keyword evidence="1 4" id="KW-0929">Antimicrobial</keyword>
<dbReference type="PANTHER" id="PTHR38107:SF3">
    <property type="entry name" value="LYSOZYME RRRD-RELATED"/>
    <property type="match status" value="1"/>
</dbReference>
<dbReference type="InterPro" id="IPR051018">
    <property type="entry name" value="Bacteriophage_GH24"/>
</dbReference>
<dbReference type="Gene3D" id="1.10.530.40">
    <property type="match status" value="1"/>
</dbReference>
<dbReference type="PANTHER" id="PTHR38107">
    <property type="match status" value="1"/>
</dbReference>
<dbReference type="GO" id="GO:0016998">
    <property type="term" value="P:cell wall macromolecule catabolic process"/>
    <property type="evidence" value="ECO:0007669"/>
    <property type="project" value="InterPro"/>
</dbReference>
<keyword evidence="2 4" id="KW-0081">Bacteriolytic enzyme</keyword>
<dbReference type="InterPro" id="IPR002196">
    <property type="entry name" value="Glyco_hydro_24"/>
</dbReference>
<keyword evidence="4 5" id="KW-0378">Hydrolase</keyword>
<dbReference type="CDD" id="cd00737">
    <property type="entry name" value="lyz_endolysin_autolysin"/>
    <property type="match status" value="1"/>
</dbReference>
<dbReference type="GO" id="GO:0042742">
    <property type="term" value="P:defense response to bacterium"/>
    <property type="evidence" value="ECO:0007669"/>
    <property type="project" value="UniProtKB-KW"/>
</dbReference>
<dbReference type="EC" id="3.2.1.17" evidence="4"/>
<organism evidence="5">
    <name type="scientific">Rhizobium meliloti</name>
    <name type="common">Ensifer meliloti</name>
    <name type="synonym">Sinorhizobium meliloti</name>
    <dbReference type="NCBI Taxonomy" id="382"/>
    <lineage>
        <taxon>Bacteria</taxon>
        <taxon>Pseudomonadati</taxon>
        <taxon>Pseudomonadota</taxon>
        <taxon>Alphaproteobacteria</taxon>
        <taxon>Hyphomicrobiales</taxon>
        <taxon>Rhizobiaceae</taxon>
        <taxon>Sinorhizobium/Ensifer group</taxon>
        <taxon>Sinorhizobium</taxon>
    </lineage>
</organism>
<dbReference type="GO" id="GO:0031640">
    <property type="term" value="P:killing of cells of another organism"/>
    <property type="evidence" value="ECO:0007669"/>
    <property type="project" value="UniProtKB-KW"/>
</dbReference>
<name>A0A6A8A260_RHIML</name>
<dbReference type="Pfam" id="PF00959">
    <property type="entry name" value="Phage_lysozyme"/>
    <property type="match status" value="1"/>
</dbReference>
<dbReference type="GO" id="GO:0003796">
    <property type="term" value="F:lysozyme activity"/>
    <property type="evidence" value="ECO:0007669"/>
    <property type="project" value="UniProtKB-EC"/>
</dbReference>
<evidence type="ECO:0000256" key="3">
    <source>
        <dbReference type="ARBA" id="ARBA00023200"/>
    </source>
</evidence>
<gene>
    <name evidence="5" type="ORF">GHK45_32060</name>
</gene>
<proteinExistence type="inferred from homology"/>
<comment type="catalytic activity">
    <reaction evidence="4">
        <text>Hydrolysis of (1-&gt;4)-beta-linkages between N-acetylmuramic acid and N-acetyl-D-glucosamine residues in a peptidoglycan and between N-acetyl-D-glucosamine residues in chitodextrins.</text>
        <dbReference type="EC" id="3.2.1.17"/>
    </reaction>
</comment>